<evidence type="ECO:0000313" key="4">
    <source>
        <dbReference type="Proteomes" id="UP000230709"/>
    </source>
</evidence>
<dbReference type="GO" id="GO:0043164">
    <property type="term" value="P:Gram-negative-bacterium-type cell wall biogenesis"/>
    <property type="evidence" value="ECO:0007669"/>
    <property type="project" value="TreeGrafter"/>
</dbReference>
<gene>
    <name evidence="3" type="ORF">CQW49_01975</name>
</gene>
<feature type="region of interest" description="Disordered" evidence="1">
    <location>
        <begin position="1"/>
        <end position="21"/>
    </location>
</feature>
<dbReference type="GO" id="GO:0000270">
    <property type="term" value="P:peptidoglycan metabolic process"/>
    <property type="evidence" value="ECO:0007669"/>
    <property type="project" value="TreeGrafter"/>
</dbReference>
<dbReference type="CDD" id="cd06259">
    <property type="entry name" value="YdcF-like"/>
    <property type="match status" value="1"/>
</dbReference>
<dbReference type="AlphaFoldDB" id="A0A2D2CVK2"/>
<dbReference type="GO" id="GO:0005886">
    <property type="term" value="C:plasma membrane"/>
    <property type="evidence" value="ECO:0007669"/>
    <property type="project" value="TreeGrafter"/>
</dbReference>
<dbReference type="STRING" id="595536.GCA_000178815_00549"/>
<keyword evidence="4" id="KW-1185">Reference proteome</keyword>
<dbReference type="KEGG" id="mtw:CQW49_01975"/>
<protein>
    <submittedName>
        <fullName evidence="3">YdcF family protein</fullName>
    </submittedName>
</protein>
<accession>A0A2D2CVK2</accession>
<evidence type="ECO:0000313" key="3">
    <source>
        <dbReference type="EMBL" id="ATQ66798.1"/>
    </source>
</evidence>
<feature type="domain" description="DUF218" evidence="2">
    <location>
        <begin position="65"/>
        <end position="193"/>
    </location>
</feature>
<dbReference type="PANTHER" id="PTHR30336">
    <property type="entry name" value="INNER MEMBRANE PROTEIN, PROBABLE PERMEASE"/>
    <property type="match status" value="1"/>
</dbReference>
<dbReference type="Proteomes" id="UP000230709">
    <property type="component" value="Chromosome"/>
</dbReference>
<dbReference type="InterPro" id="IPR003848">
    <property type="entry name" value="DUF218"/>
</dbReference>
<evidence type="ECO:0000259" key="2">
    <source>
        <dbReference type="Pfam" id="PF02698"/>
    </source>
</evidence>
<dbReference type="PANTHER" id="PTHR30336:SF4">
    <property type="entry name" value="ENVELOPE BIOGENESIS FACTOR ELYC"/>
    <property type="match status" value="1"/>
</dbReference>
<organism evidence="3 4">
    <name type="scientific">Methylosinus trichosporium (strain ATCC 35070 / NCIMB 11131 / UNIQEM 75 / OB3b)</name>
    <dbReference type="NCBI Taxonomy" id="595536"/>
    <lineage>
        <taxon>Bacteria</taxon>
        <taxon>Pseudomonadati</taxon>
        <taxon>Pseudomonadota</taxon>
        <taxon>Alphaproteobacteria</taxon>
        <taxon>Hyphomicrobiales</taxon>
        <taxon>Methylocystaceae</taxon>
        <taxon>Methylosinus</taxon>
    </lineage>
</organism>
<dbReference type="EMBL" id="CP023737">
    <property type="protein sequence ID" value="ATQ66798.1"/>
    <property type="molecule type" value="Genomic_DNA"/>
</dbReference>
<dbReference type="Pfam" id="PF02698">
    <property type="entry name" value="DUF218"/>
    <property type="match status" value="1"/>
</dbReference>
<reference evidence="4" key="1">
    <citation type="submission" date="2017-10" db="EMBL/GenBank/DDBJ databases">
        <title>Completed PacBio SMRT sequence of Methylosinus trichosporium OB3b reveals presence of a third large plasmid.</title>
        <authorList>
            <person name="Charles T.C."/>
            <person name="Lynch M.D.J."/>
            <person name="Heil J.R."/>
            <person name="Cheng J."/>
        </authorList>
    </citation>
    <scope>NUCLEOTIDE SEQUENCE [LARGE SCALE GENOMIC DNA]</scope>
    <source>
        <strain evidence="4">OB3b</strain>
    </source>
</reference>
<sequence length="240" mass="25739">MGHIRTRRVAAGPRAQRRRRSAAPRRAATLLLCLAGFLASGFVAGFIGFALSLERAEPILTVQADGVVVLTGGSDRIHEAAELLARGQARRLLITGVNKSTRGPEIAKLLPVSRQLFDCCIDLGYEALDTAGNAAETREWAKARGIGGSLIVVTSNYHMPRALVELSAALPGVELYPFPVVSEHMQVADWLDDASVARLIGGEYVKYLFALARTRLFPGASYAGHSTRTGAMAEVDAPSW</sequence>
<proteinExistence type="predicted"/>
<evidence type="ECO:0000256" key="1">
    <source>
        <dbReference type="SAM" id="MobiDB-lite"/>
    </source>
</evidence>
<dbReference type="InterPro" id="IPR051599">
    <property type="entry name" value="Cell_Envelope_Assoc"/>
</dbReference>
<name>A0A2D2CVK2_METT3</name>